<dbReference type="PANTHER" id="PTHR35580">
    <property type="entry name" value="CELL SURFACE GLYCOPROTEIN (S-LAYER PROTEIN)-LIKE PROTEIN"/>
    <property type="match status" value="1"/>
</dbReference>
<dbReference type="InterPro" id="IPR052918">
    <property type="entry name" value="Motility_Chemotaxis_Reg"/>
</dbReference>
<accession>A0A3G5AC14</accession>
<dbReference type="PANTHER" id="PTHR35580:SF1">
    <property type="entry name" value="PHYTASE-LIKE DOMAIN-CONTAINING PROTEIN"/>
    <property type="match status" value="1"/>
</dbReference>
<protein>
    <submittedName>
        <fullName evidence="1">Uncharacterized protein</fullName>
    </submittedName>
</protein>
<sequence length="480" mass="52100">MIGNRVKAIWAKESHILSDPANSLVEVRSVASDLVGNIYTTGQIRGEAKIGQFVLNGPPPYLFFSKQNREGKFIYVKTGILDGNASGDSLTLDNKGYLYLSGSFTGQLQFEGAKKLSSQFSTLFVVKIDSATGKAIWAQQAISDATSLLESTSMTNDDHNIYLTGRFFGKLKFGTQILESKDGSSAYATALNKKKGSFVWASQVNPVGLSTSFGNSIALNNESDNENDILYICGQFDKQVSFGSIDLSTIGILDSFVATLNRKTGDWLNAVKTTSLTTASISLAKGIAVDNKNVVYIIGMFGGQVTFGNEVISTPPNVRRETFVAKLDRKLNWKKTVVVESINTKENVETNNAGGIAVFNCDCSNETYIYITGYFIGHAIFGNLDPLISIPNRASYLARLTQKLDFDTAFQTTNLDPKAESLVGSFQVITVVSYNTVSIVGNFTGAIRIGQLLINSLAPFQPGFIFGRNMNVSKLIISDC</sequence>
<reference evidence="1" key="1">
    <citation type="submission" date="2018-10" db="EMBL/GenBank/DDBJ databases">
        <title>Hidden diversity of soil giant viruses.</title>
        <authorList>
            <person name="Schulz F."/>
            <person name="Alteio L."/>
            <person name="Goudeau D."/>
            <person name="Ryan E.M."/>
            <person name="Malmstrom R.R."/>
            <person name="Blanchard J."/>
            <person name="Woyke T."/>
        </authorList>
    </citation>
    <scope>NUCLEOTIDE SEQUENCE</scope>
    <source>
        <strain evidence="1">HYV1</strain>
    </source>
</reference>
<dbReference type="EMBL" id="MK072417">
    <property type="protein sequence ID" value="AYV84707.1"/>
    <property type="molecule type" value="Genomic_DNA"/>
</dbReference>
<evidence type="ECO:0000313" key="1">
    <source>
        <dbReference type="EMBL" id="AYV84707.1"/>
    </source>
</evidence>
<name>A0A3G5AC14_9VIRU</name>
<gene>
    <name evidence="1" type="ORF">Hyperionvirus35_3</name>
</gene>
<proteinExistence type="predicted"/>
<organism evidence="1">
    <name type="scientific">Hyperionvirus sp</name>
    <dbReference type="NCBI Taxonomy" id="2487770"/>
    <lineage>
        <taxon>Viruses</taxon>
        <taxon>Varidnaviria</taxon>
        <taxon>Bamfordvirae</taxon>
        <taxon>Nucleocytoviricota</taxon>
        <taxon>Megaviricetes</taxon>
        <taxon>Imitervirales</taxon>
        <taxon>Mimiviridae</taxon>
        <taxon>Klosneuvirinae</taxon>
    </lineage>
</organism>
<dbReference type="InterPro" id="IPR011047">
    <property type="entry name" value="Quinoprotein_ADH-like_sf"/>
</dbReference>
<dbReference type="SUPFAM" id="SSF50998">
    <property type="entry name" value="Quinoprotein alcohol dehydrogenase-like"/>
    <property type="match status" value="1"/>
</dbReference>